<dbReference type="RefSeq" id="WP_142121844.1">
    <property type="nucleotide sequence ID" value="NZ_BAAASV010000002.1"/>
</dbReference>
<dbReference type="OrthoDB" id="9808939at2"/>
<dbReference type="GO" id="GO:0047429">
    <property type="term" value="F:nucleoside triphosphate diphosphatase activity"/>
    <property type="evidence" value="ECO:0007669"/>
    <property type="project" value="TreeGrafter"/>
</dbReference>
<dbReference type="GO" id="GO:0006203">
    <property type="term" value="P:dGTP catabolic process"/>
    <property type="evidence" value="ECO:0007669"/>
    <property type="project" value="TreeGrafter"/>
</dbReference>
<evidence type="ECO:0000313" key="2">
    <source>
        <dbReference type="EMBL" id="TQL57384.1"/>
    </source>
</evidence>
<dbReference type="InterPro" id="IPR004518">
    <property type="entry name" value="MazG-like_dom"/>
</dbReference>
<dbReference type="GO" id="GO:0046052">
    <property type="term" value="P:UTP catabolic process"/>
    <property type="evidence" value="ECO:0007669"/>
    <property type="project" value="TreeGrafter"/>
</dbReference>
<dbReference type="PANTHER" id="PTHR30522">
    <property type="entry name" value="NUCLEOSIDE TRIPHOSPHATE PYROPHOSPHOHYDROLASE"/>
    <property type="match status" value="1"/>
</dbReference>
<evidence type="ECO:0000313" key="3">
    <source>
        <dbReference type="Proteomes" id="UP000315389"/>
    </source>
</evidence>
<dbReference type="Proteomes" id="UP000315389">
    <property type="component" value="Unassembled WGS sequence"/>
</dbReference>
<dbReference type="AlphaFoldDB" id="A0A542ZAM9"/>
<gene>
    <name evidence="2" type="ORF">FB461_2118</name>
</gene>
<dbReference type="Pfam" id="PF03819">
    <property type="entry name" value="MazG"/>
    <property type="match status" value="1"/>
</dbReference>
<comment type="caution">
    <text evidence="2">The sequence shown here is derived from an EMBL/GenBank/DDBJ whole genome shotgun (WGS) entry which is preliminary data.</text>
</comment>
<reference evidence="2 3" key="1">
    <citation type="submission" date="2019-06" db="EMBL/GenBank/DDBJ databases">
        <title>Sequencing the genomes of 1000 actinobacteria strains.</title>
        <authorList>
            <person name="Klenk H.-P."/>
        </authorList>
    </citation>
    <scope>NUCLEOTIDE SEQUENCE [LARGE SCALE GENOMIC DNA]</scope>
    <source>
        <strain evidence="2 3">DSM 4813</strain>
    </source>
</reference>
<keyword evidence="2" id="KW-0378">Hydrolase</keyword>
<dbReference type="InterPro" id="IPR048015">
    <property type="entry name" value="NTP-PPase_MazG-like_N"/>
</dbReference>
<protein>
    <submittedName>
        <fullName evidence="2">XTP/dITP diphosphohydrolase</fullName>
    </submittedName>
</protein>
<dbReference type="SUPFAM" id="SSF101386">
    <property type="entry name" value="all-alpha NTP pyrophosphatases"/>
    <property type="match status" value="1"/>
</dbReference>
<dbReference type="GO" id="GO:0046076">
    <property type="term" value="P:dTTP catabolic process"/>
    <property type="evidence" value="ECO:0007669"/>
    <property type="project" value="TreeGrafter"/>
</dbReference>
<dbReference type="GO" id="GO:0046061">
    <property type="term" value="P:dATP catabolic process"/>
    <property type="evidence" value="ECO:0007669"/>
    <property type="project" value="TreeGrafter"/>
</dbReference>
<dbReference type="GO" id="GO:0046081">
    <property type="term" value="P:dUTP catabolic process"/>
    <property type="evidence" value="ECO:0007669"/>
    <property type="project" value="TreeGrafter"/>
</dbReference>
<dbReference type="CDD" id="cd11528">
    <property type="entry name" value="NTP-PPase_MazG_Nterm"/>
    <property type="match status" value="1"/>
</dbReference>
<dbReference type="InterPro" id="IPR011551">
    <property type="entry name" value="NTP_PyrPHydrolase_MazG"/>
</dbReference>
<evidence type="ECO:0000259" key="1">
    <source>
        <dbReference type="Pfam" id="PF03819"/>
    </source>
</evidence>
<keyword evidence="3" id="KW-1185">Reference proteome</keyword>
<dbReference type="Gene3D" id="1.10.287.1080">
    <property type="entry name" value="MazG-like"/>
    <property type="match status" value="2"/>
</dbReference>
<name>A0A542ZAM9_RARFA</name>
<proteinExistence type="predicted"/>
<sequence>MSQLFSNSPQSSSALEELVQTVRTLLGEDGCAWDREQTHETLAKYLLEETCEALDAIAAGDNDELAEELGDVLFQVLFHAEIARRDGEGYDIESLAAATNEKMRRRHAHVFGDPAQRTQNIDEIEASWKRLKDEEKAERTSVLDGVPQSLPALALAAKVVARGESLGLLGTREAAAATFPFDDEEQLGRMLLALVSSARAQGYDPEQALRATVRELSAEIRVAEDQLGDAGVVGRSGDAPS</sequence>
<dbReference type="EMBL" id="VFOS01000004">
    <property type="protein sequence ID" value="TQL57384.1"/>
    <property type="molecule type" value="Genomic_DNA"/>
</dbReference>
<feature type="domain" description="NTP pyrophosphohydrolase MazG-like" evidence="1">
    <location>
        <begin position="37"/>
        <end position="111"/>
    </location>
</feature>
<accession>A0A542ZAM9</accession>
<dbReference type="PANTHER" id="PTHR30522:SF0">
    <property type="entry name" value="NUCLEOSIDE TRIPHOSPHATE PYROPHOSPHOHYDROLASE"/>
    <property type="match status" value="1"/>
</dbReference>
<organism evidence="2 3">
    <name type="scientific">Rarobacter faecitabidus</name>
    <dbReference type="NCBI Taxonomy" id="13243"/>
    <lineage>
        <taxon>Bacteria</taxon>
        <taxon>Bacillati</taxon>
        <taxon>Actinomycetota</taxon>
        <taxon>Actinomycetes</taxon>
        <taxon>Micrococcales</taxon>
        <taxon>Rarobacteraceae</taxon>
        <taxon>Rarobacter</taxon>
    </lineage>
</organism>
<dbReference type="GO" id="GO:0046047">
    <property type="term" value="P:TTP catabolic process"/>
    <property type="evidence" value="ECO:0007669"/>
    <property type="project" value="TreeGrafter"/>
</dbReference>